<keyword evidence="1" id="KW-0472">Membrane</keyword>
<keyword evidence="3" id="KW-1185">Reference proteome</keyword>
<organism evidence="2 3">
    <name type="scientific">Dolichospermum circinale CS-537/01</name>
    <dbReference type="NCBI Taxonomy" id="3021739"/>
    <lineage>
        <taxon>Bacteria</taxon>
        <taxon>Bacillati</taxon>
        <taxon>Cyanobacteriota</taxon>
        <taxon>Cyanophyceae</taxon>
        <taxon>Nostocales</taxon>
        <taxon>Aphanizomenonaceae</taxon>
        <taxon>Dolichospermum</taxon>
        <taxon>Dolichospermum circinale</taxon>
    </lineage>
</organism>
<evidence type="ECO:0000313" key="3">
    <source>
        <dbReference type="Proteomes" id="UP001212123"/>
    </source>
</evidence>
<comment type="caution">
    <text evidence="2">The sequence shown here is derived from an EMBL/GenBank/DDBJ whole genome shotgun (WGS) entry which is preliminary data.</text>
</comment>
<evidence type="ECO:0000313" key="2">
    <source>
        <dbReference type="EMBL" id="MDB9486675.1"/>
    </source>
</evidence>
<protein>
    <submittedName>
        <fullName evidence="2">Uncharacterized protein</fullName>
    </submittedName>
</protein>
<name>A0ABT5A579_9CYAN</name>
<keyword evidence="1" id="KW-1133">Transmembrane helix</keyword>
<accession>A0ABT5A579</accession>
<keyword evidence="1" id="KW-0812">Transmembrane</keyword>
<gene>
    <name evidence="2" type="ORF">PN492_08960</name>
</gene>
<dbReference type="RefSeq" id="WP_155963066.1">
    <property type="nucleotide sequence ID" value="NZ_JAQMTU010000049.1"/>
</dbReference>
<dbReference type="Proteomes" id="UP001212123">
    <property type="component" value="Unassembled WGS sequence"/>
</dbReference>
<feature type="transmembrane region" description="Helical" evidence="1">
    <location>
        <begin position="30"/>
        <end position="50"/>
    </location>
</feature>
<dbReference type="GeneID" id="78015155"/>
<dbReference type="EMBL" id="JAQMTU010000049">
    <property type="protein sequence ID" value="MDB9486675.1"/>
    <property type="molecule type" value="Genomic_DNA"/>
</dbReference>
<evidence type="ECO:0000256" key="1">
    <source>
        <dbReference type="SAM" id="Phobius"/>
    </source>
</evidence>
<proteinExistence type="predicted"/>
<reference evidence="2 3" key="1">
    <citation type="submission" date="2023-01" db="EMBL/GenBank/DDBJ databases">
        <title>Genomes from the Australian National Cyanobacteria Reference Collection.</title>
        <authorList>
            <person name="Willis A."/>
            <person name="Lee E.M.F."/>
        </authorList>
    </citation>
    <scope>NUCLEOTIDE SEQUENCE [LARGE SCALE GENOMIC DNA]</scope>
    <source>
        <strain evidence="2 3">CS-537/01</strain>
    </source>
</reference>
<sequence length="58" mass="6388">MTISRLMIFPDVPCLSTVAVVKSESKSGKFAMISLAWSISLAWVASFIFYQSPRALGF</sequence>